<keyword evidence="1" id="KW-1133">Transmembrane helix</keyword>
<organism evidence="2 3">
    <name type="scientific">Halosimplex litoreum</name>
    <dbReference type="NCBI Taxonomy" id="1198301"/>
    <lineage>
        <taxon>Archaea</taxon>
        <taxon>Methanobacteriati</taxon>
        <taxon>Methanobacteriota</taxon>
        <taxon>Stenosarchaea group</taxon>
        <taxon>Halobacteria</taxon>
        <taxon>Halobacteriales</taxon>
        <taxon>Haloarculaceae</taxon>
        <taxon>Halosimplex</taxon>
    </lineage>
</organism>
<dbReference type="OrthoDB" id="307812at2157"/>
<sequence length="199" mass="21349">MTGWRHRVLRAATAVGATALAFALALDWAVSAGAVPPESIRPAWGDSAVVAGFATVAVCAVALVVNHRWLLGRSSTAPAEAPESAATVPRSGTDTDEIFGGVFSSTYRTDAARRRARDRLRKAAVRTVARRQSVPRERAERLVASGHWTDDDAAAAFLGDQSAPRLVRLRRWISTRLAFRYQARRTARAVVAADGSAES</sequence>
<protein>
    <submittedName>
        <fullName evidence="2">Uncharacterized protein</fullName>
    </submittedName>
</protein>
<keyword evidence="1" id="KW-0812">Transmembrane</keyword>
<accession>A0A7T3FY49</accession>
<keyword evidence="1" id="KW-0472">Membrane</keyword>
<gene>
    <name evidence="2" type="ORF">I7X12_18655</name>
</gene>
<evidence type="ECO:0000313" key="3">
    <source>
        <dbReference type="Proteomes" id="UP000595001"/>
    </source>
</evidence>
<dbReference type="KEGG" id="hlt:I7X12_18655"/>
<dbReference type="GeneID" id="60590558"/>
<dbReference type="InterPro" id="IPR055693">
    <property type="entry name" value="DUF7269"/>
</dbReference>
<proteinExistence type="predicted"/>
<feature type="transmembrane region" description="Helical" evidence="1">
    <location>
        <begin position="48"/>
        <end position="65"/>
    </location>
</feature>
<dbReference type="Pfam" id="PF23933">
    <property type="entry name" value="DUF7269"/>
    <property type="match status" value="1"/>
</dbReference>
<dbReference type="AlphaFoldDB" id="A0A7T3FY49"/>
<evidence type="ECO:0000313" key="2">
    <source>
        <dbReference type="EMBL" id="QPV62722.1"/>
    </source>
</evidence>
<reference evidence="2 3" key="1">
    <citation type="submission" date="2020-12" db="EMBL/GenBank/DDBJ databases">
        <title>Halosimplex halophilum sp. nov. and Halosimplex salinum sp. nov., two new members of the genus Halosimplex.</title>
        <authorList>
            <person name="Cui H.L."/>
        </authorList>
    </citation>
    <scope>NUCLEOTIDE SEQUENCE [LARGE SCALE GENOMIC DNA]</scope>
    <source>
        <strain evidence="2 3">YGH94</strain>
    </source>
</reference>
<name>A0A7T3FY49_9EURY</name>
<dbReference type="Proteomes" id="UP000595001">
    <property type="component" value="Chromosome"/>
</dbReference>
<dbReference type="RefSeq" id="WP_198061520.1">
    <property type="nucleotide sequence ID" value="NZ_CP065856.1"/>
</dbReference>
<evidence type="ECO:0000256" key="1">
    <source>
        <dbReference type="SAM" id="Phobius"/>
    </source>
</evidence>
<keyword evidence="3" id="KW-1185">Reference proteome</keyword>
<dbReference type="EMBL" id="CP065856">
    <property type="protein sequence ID" value="QPV62722.1"/>
    <property type="molecule type" value="Genomic_DNA"/>
</dbReference>